<dbReference type="EMBL" id="CM037162">
    <property type="protein sequence ID" value="KAH7863514.1"/>
    <property type="molecule type" value="Genomic_DNA"/>
</dbReference>
<evidence type="ECO:0000313" key="2">
    <source>
        <dbReference type="Proteomes" id="UP000828048"/>
    </source>
</evidence>
<keyword evidence="2" id="KW-1185">Reference proteome</keyword>
<proteinExistence type="predicted"/>
<protein>
    <submittedName>
        <fullName evidence="1">Uncharacterized protein</fullName>
    </submittedName>
</protein>
<organism evidence="1 2">
    <name type="scientific">Vaccinium darrowii</name>
    <dbReference type="NCBI Taxonomy" id="229202"/>
    <lineage>
        <taxon>Eukaryota</taxon>
        <taxon>Viridiplantae</taxon>
        <taxon>Streptophyta</taxon>
        <taxon>Embryophyta</taxon>
        <taxon>Tracheophyta</taxon>
        <taxon>Spermatophyta</taxon>
        <taxon>Magnoliopsida</taxon>
        <taxon>eudicotyledons</taxon>
        <taxon>Gunneridae</taxon>
        <taxon>Pentapetalae</taxon>
        <taxon>asterids</taxon>
        <taxon>Ericales</taxon>
        <taxon>Ericaceae</taxon>
        <taxon>Vaccinioideae</taxon>
        <taxon>Vaccinieae</taxon>
        <taxon>Vaccinium</taxon>
    </lineage>
</organism>
<comment type="caution">
    <text evidence="1">The sequence shown here is derived from an EMBL/GenBank/DDBJ whole genome shotgun (WGS) entry which is preliminary data.</text>
</comment>
<gene>
    <name evidence="1" type="ORF">Vadar_018464</name>
</gene>
<name>A0ACB7ZC17_9ERIC</name>
<accession>A0ACB7ZC17</accession>
<evidence type="ECO:0000313" key="1">
    <source>
        <dbReference type="EMBL" id="KAH7863514.1"/>
    </source>
</evidence>
<dbReference type="Proteomes" id="UP000828048">
    <property type="component" value="Chromosome 12"/>
</dbReference>
<reference evidence="1 2" key="1">
    <citation type="journal article" date="2021" name="Hortic Res">
        <title>High-quality reference genome and annotation aids understanding of berry development for evergreen blueberry (Vaccinium darrowii).</title>
        <authorList>
            <person name="Yu J."/>
            <person name="Hulse-Kemp A.M."/>
            <person name="Babiker E."/>
            <person name="Staton M."/>
        </authorList>
    </citation>
    <scope>NUCLEOTIDE SEQUENCE [LARGE SCALE GENOMIC DNA]</scope>
    <source>
        <strain evidence="2">cv. NJ 8807/NJ 8810</strain>
        <tissue evidence="1">Young leaf</tissue>
    </source>
</reference>
<sequence length="241" mass="27217">MDFVSSGFQFDQIGELLQFSSIPYQQRRIQEDSLLVTSSSCNADVAKKPDYRPQRKLSVAFDDVDDNLSDYKRKKIIHRDVERQRRQEMAALYRSLRSLLPADYVKGRRSMSDHMLAAVNYISHLQKRVEEKKQQRDELKRSSHPATVINVKSQSFPNCLKESVTVEASRAGVQVAMSTAMSGGFSVSKVLEVLLGEGLNVVSCISINLEERLHHVIDSEVGDGTSINPSELRKKLTDLMV</sequence>